<reference evidence="3 4" key="1">
    <citation type="journal article" date="2024" name="BMC Genomics">
        <title>De novo assembly and annotation of Popillia japonica's genome with initial clues to its potential as an invasive pest.</title>
        <authorList>
            <person name="Cucini C."/>
            <person name="Boschi S."/>
            <person name="Funari R."/>
            <person name="Cardaioli E."/>
            <person name="Iannotti N."/>
            <person name="Marturano G."/>
            <person name="Paoli F."/>
            <person name="Bruttini M."/>
            <person name="Carapelli A."/>
            <person name="Frati F."/>
            <person name="Nardi F."/>
        </authorList>
    </citation>
    <scope>NUCLEOTIDE SEQUENCE [LARGE SCALE GENOMIC DNA]</scope>
    <source>
        <strain evidence="3">DMR45628</strain>
    </source>
</reference>
<accession>A0AAW1KNW3</accession>
<dbReference type="PRINTS" id="PR00625">
    <property type="entry name" value="JDOMAIN"/>
</dbReference>
<dbReference type="AlphaFoldDB" id="A0AAW1KNW3"/>
<dbReference type="Pfam" id="PF00226">
    <property type="entry name" value="DnaJ"/>
    <property type="match status" value="1"/>
</dbReference>
<dbReference type="InterPro" id="IPR001623">
    <property type="entry name" value="DnaJ_domain"/>
</dbReference>
<evidence type="ECO:0000313" key="4">
    <source>
        <dbReference type="Proteomes" id="UP001458880"/>
    </source>
</evidence>
<gene>
    <name evidence="3" type="ORF">QE152_g19964</name>
</gene>
<dbReference type="SMART" id="SM00271">
    <property type="entry name" value="DnaJ"/>
    <property type="match status" value="1"/>
</dbReference>
<dbReference type="Proteomes" id="UP001458880">
    <property type="component" value="Unassembled WGS sequence"/>
</dbReference>
<name>A0AAW1KNW3_POPJA</name>
<dbReference type="InterPro" id="IPR036869">
    <property type="entry name" value="J_dom_sf"/>
</dbReference>
<comment type="caution">
    <text evidence="3">The sequence shown here is derived from an EMBL/GenBank/DDBJ whole genome shotgun (WGS) entry which is preliminary data.</text>
</comment>
<dbReference type="PANTHER" id="PTHR44825:SF1">
    <property type="entry name" value="DNAJ HOMOLOG SUBFAMILY C MEMBER 4"/>
    <property type="match status" value="1"/>
</dbReference>
<dbReference type="InterPro" id="IPR052763">
    <property type="entry name" value="DnaJ_C4"/>
</dbReference>
<dbReference type="Gene3D" id="1.10.287.110">
    <property type="entry name" value="DnaJ domain"/>
    <property type="match status" value="1"/>
</dbReference>
<evidence type="ECO:0000256" key="1">
    <source>
        <dbReference type="SAM" id="Phobius"/>
    </source>
</evidence>
<feature type="domain" description="J" evidence="2">
    <location>
        <begin position="30"/>
        <end position="94"/>
    </location>
</feature>
<protein>
    <submittedName>
        <fullName evidence="3">DnaJ domain</fullName>
    </submittedName>
</protein>
<dbReference type="CDD" id="cd06257">
    <property type="entry name" value="DnaJ"/>
    <property type="match status" value="1"/>
</dbReference>
<keyword evidence="1" id="KW-0812">Transmembrane</keyword>
<dbReference type="PANTHER" id="PTHR44825">
    <property type="match status" value="1"/>
</dbReference>
<proteinExistence type="predicted"/>
<dbReference type="EMBL" id="JASPKY010000194">
    <property type="protein sequence ID" value="KAK9721823.1"/>
    <property type="molecule type" value="Genomic_DNA"/>
</dbReference>
<keyword evidence="1" id="KW-0472">Membrane</keyword>
<keyword evidence="1" id="KW-1133">Transmembrane helix</keyword>
<evidence type="ECO:0000313" key="3">
    <source>
        <dbReference type="EMBL" id="KAK9721823.1"/>
    </source>
</evidence>
<sequence length="236" mass="27829">MFFKILSRNNHIFTNRINNFCTTSKNLFETHYEVLQLKRDCTSKDVKDAFIKLSKQHHPDATNTKESQHRFVRILEAYNVLSKPNLRRNYDLGLLRPTSGIQTNSPNPYYEHDPHYERATRDPSFWDYRDKTQDKFYQGRSYYGIKGVPRVPNKIIVVVCMVFTAIGVALQVILIRKSVTLKRDHMIQKSIEAEDALKTVRNDAEKYGNEMQIQRLKERIERNNLAQRLPVTPREL</sequence>
<keyword evidence="4" id="KW-1185">Reference proteome</keyword>
<organism evidence="3 4">
    <name type="scientific">Popillia japonica</name>
    <name type="common">Japanese beetle</name>
    <dbReference type="NCBI Taxonomy" id="7064"/>
    <lineage>
        <taxon>Eukaryota</taxon>
        <taxon>Metazoa</taxon>
        <taxon>Ecdysozoa</taxon>
        <taxon>Arthropoda</taxon>
        <taxon>Hexapoda</taxon>
        <taxon>Insecta</taxon>
        <taxon>Pterygota</taxon>
        <taxon>Neoptera</taxon>
        <taxon>Endopterygota</taxon>
        <taxon>Coleoptera</taxon>
        <taxon>Polyphaga</taxon>
        <taxon>Scarabaeiformia</taxon>
        <taxon>Scarabaeidae</taxon>
        <taxon>Rutelinae</taxon>
        <taxon>Popillia</taxon>
    </lineage>
</organism>
<evidence type="ECO:0000259" key="2">
    <source>
        <dbReference type="PROSITE" id="PS50076"/>
    </source>
</evidence>
<dbReference type="PROSITE" id="PS50076">
    <property type="entry name" value="DNAJ_2"/>
    <property type="match status" value="1"/>
</dbReference>
<dbReference type="SUPFAM" id="SSF46565">
    <property type="entry name" value="Chaperone J-domain"/>
    <property type="match status" value="1"/>
</dbReference>
<feature type="transmembrane region" description="Helical" evidence="1">
    <location>
        <begin position="155"/>
        <end position="175"/>
    </location>
</feature>